<proteinExistence type="predicted"/>
<feature type="repeat" description="RCC1" evidence="3">
    <location>
        <begin position="133"/>
        <end position="185"/>
    </location>
</feature>
<dbReference type="Gene3D" id="2.130.10.30">
    <property type="entry name" value="Regulator of chromosome condensation 1/beta-lactamase-inhibitor protein II"/>
    <property type="match status" value="1"/>
</dbReference>
<dbReference type="PROSITE" id="PS00626">
    <property type="entry name" value="RCC1_2"/>
    <property type="match status" value="3"/>
</dbReference>
<dbReference type="PRINTS" id="PR00633">
    <property type="entry name" value="RCCNDNSATION"/>
</dbReference>
<evidence type="ECO:0000256" key="3">
    <source>
        <dbReference type="PROSITE-ProRule" id="PRU00235"/>
    </source>
</evidence>
<name>A0A9W8BCX5_9FUNG</name>
<dbReference type="InterPro" id="IPR051553">
    <property type="entry name" value="Ran_GTPase-activating"/>
</dbReference>
<feature type="repeat" description="RCC1" evidence="3">
    <location>
        <begin position="290"/>
        <end position="342"/>
    </location>
</feature>
<sequence>MTTKRTRKTEEELANGVKRLRVKEVAKEAKQNDTVAKSPAKKEAAKKDAVTKSPAKKEMKKKDAVAKLPAKKDAVAKSPAKKDTVIKPPAKKEAAKKPAPKKTAPKKEPTPAPFLKARTAAAMEVPRLPSSSGSVLVFGNGDCGQLGLGEDMIERKKPFPVAALGGAAVVDVACGGLHTMALTAEGVLWSWGCNDQQALGRGGDEFVAAAVEGLEGVRVVRVACSDSATFAVGADGRVYAWGTFRSSEGIMGFGGGVSVQARPALVAELREPIVDVSAGADHVLALSSSARVYAWGCGQQGQLGRLVLERRRLHGLRPERLRLHDVRAIGCGSYHSFAVTRAGAVYAWGLNNFRQLGLADADGADQEIIHEPTLVRALDGAAVARIAGGEHHSLALAADGRLFAFGRSDSHQTGLPFATLPSGAEPRAGESQHKKAITAPTHIASLPRVADFACGSNHNVALDADGRAFTWGYGEMLQLGNGEEEDVAEPALLQGQKIDGRRVLKVGAGGQHSVVVAAEAS</sequence>
<keyword evidence="7" id="KW-1185">Reference proteome</keyword>
<accession>A0A9W8BCX5</accession>
<dbReference type="Proteomes" id="UP001150907">
    <property type="component" value="Unassembled WGS sequence"/>
</dbReference>
<feature type="repeat" description="RCC1" evidence="3">
    <location>
        <begin position="186"/>
        <end position="235"/>
    </location>
</feature>
<feature type="compositionally biased region" description="Basic and acidic residues" evidence="4">
    <location>
        <begin position="40"/>
        <end position="96"/>
    </location>
</feature>
<dbReference type="GO" id="GO:0005085">
    <property type="term" value="F:guanyl-nucleotide exchange factor activity"/>
    <property type="evidence" value="ECO:0007669"/>
    <property type="project" value="TreeGrafter"/>
</dbReference>
<reference evidence="6" key="1">
    <citation type="submission" date="2022-07" db="EMBL/GenBank/DDBJ databases">
        <title>Phylogenomic reconstructions and comparative analyses of Kickxellomycotina fungi.</title>
        <authorList>
            <person name="Reynolds N.K."/>
            <person name="Stajich J.E."/>
            <person name="Barry K."/>
            <person name="Grigoriev I.V."/>
            <person name="Crous P."/>
            <person name="Smith M.E."/>
        </authorList>
    </citation>
    <scope>NUCLEOTIDE SEQUENCE</scope>
    <source>
        <strain evidence="6">IMI 214461</strain>
    </source>
</reference>
<dbReference type="InterPro" id="IPR000408">
    <property type="entry name" value="Reg_chr_condens"/>
</dbReference>
<dbReference type="PANTHER" id="PTHR45982">
    <property type="entry name" value="REGULATOR OF CHROMOSOME CONDENSATION"/>
    <property type="match status" value="1"/>
</dbReference>
<feature type="repeat" description="RCC1" evidence="3">
    <location>
        <begin position="343"/>
        <end position="399"/>
    </location>
</feature>
<evidence type="ECO:0000313" key="7">
    <source>
        <dbReference type="Proteomes" id="UP001150907"/>
    </source>
</evidence>
<organism evidence="6 7">
    <name type="scientific">Coemansia thaxteri</name>
    <dbReference type="NCBI Taxonomy" id="2663907"/>
    <lineage>
        <taxon>Eukaryota</taxon>
        <taxon>Fungi</taxon>
        <taxon>Fungi incertae sedis</taxon>
        <taxon>Zoopagomycota</taxon>
        <taxon>Kickxellomycotina</taxon>
        <taxon>Kickxellomycetes</taxon>
        <taxon>Kickxellales</taxon>
        <taxon>Kickxellaceae</taxon>
        <taxon>Coemansia</taxon>
    </lineage>
</organism>
<evidence type="ECO:0000313" key="6">
    <source>
        <dbReference type="EMBL" id="KAJ2004585.1"/>
    </source>
</evidence>
<protein>
    <recommendedName>
        <fullName evidence="5">RCC1-like domain-containing protein</fullName>
    </recommendedName>
</protein>
<dbReference type="InterPro" id="IPR058923">
    <property type="entry name" value="RCC1-like_dom"/>
</dbReference>
<feature type="repeat" description="RCC1" evidence="3">
    <location>
        <begin position="466"/>
        <end position="519"/>
    </location>
</feature>
<dbReference type="EMBL" id="JANBQF010000146">
    <property type="protein sequence ID" value="KAJ2004585.1"/>
    <property type="molecule type" value="Genomic_DNA"/>
</dbReference>
<dbReference type="PANTHER" id="PTHR45982:SF1">
    <property type="entry name" value="REGULATOR OF CHROMOSOME CONDENSATION"/>
    <property type="match status" value="1"/>
</dbReference>
<dbReference type="AlphaFoldDB" id="A0A9W8BCX5"/>
<keyword evidence="1" id="KW-0344">Guanine-nucleotide releasing factor</keyword>
<dbReference type="GO" id="GO:0005737">
    <property type="term" value="C:cytoplasm"/>
    <property type="evidence" value="ECO:0007669"/>
    <property type="project" value="TreeGrafter"/>
</dbReference>
<gene>
    <name evidence="6" type="ORF">H4R26_002425</name>
</gene>
<feature type="region of interest" description="Disordered" evidence="4">
    <location>
        <begin position="24"/>
        <end position="113"/>
    </location>
</feature>
<evidence type="ECO:0000256" key="1">
    <source>
        <dbReference type="ARBA" id="ARBA00022658"/>
    </source>
</evidence>
<dbReference type="InterPro" id="IPR009091">
    <property type="entry name" value="RCC1/BLIP-II"/>
</dbReference>
<feature type="domain" description="RCC1-like" evidence="5">
    <location>
        <begin position="135"/>
        <end position="515"/>
    </location>
</feature>
<evidence type="ECO:0000256" key="4">
    <source>
        <dbReference type="SAM" id="MobiDB-lite"/>
    </source>
</evidence>
<dbReference type="SUPFAM" id="SSF50985">
    <property type="entry name" value="RCC1/BLIP-II"/>
    <property type="match status" value="1"/>
</dbReference>
<evidence type="ECO:0000259" key="5">
    <source>
        <dbReference type="Pfam" id="PF25390"/>
    </source>
</evidence>
<feature type="repeat" description="RCC1" evidence="3">
    <location>
        <begin position="400"/>
        <end position="465"/>
    </location>
</feature>
<dbReference type="PROSITE" id="PS50012">
    <property type="entry name" value="RCC1_3"/>
    <property type="match status" value="7"/>
</dbReference>
<comment type="caution">
    <text evidence="6">The sequence shown here is derived from an EMBL/GenBank/DDBJ whole genome shotgun (WGS) entry which is preliminary data.</text>
</comment>
<dbReference type="Pfam" id="PF25390">
    <property type="entry name" value="WD40_RLD"/>
    <property type="match status" value="1"/>
</dbReference>
<feature type="repeat" description="RCC1" evidence="3">
    <location>
        <begin position="236"/>
        <end position="289"/>
    </location>
</feature>
<keyword evidence="2" id="KW-0677">Repeat</keyword>
<evidence type="ECO:0000256" key="2">
    <source>
        <dbReference type="ARBA" id="ARBA00022737"/>
    </source>
</evidence>
<dbReference type="OrthoDB" id="61110at2759"/>